<dbReference type="Gene3D" id="3.40.50.2300">
    <property type="match status" value="1"/>
</dbReference>
<comment type="caution">
    <text evidence="13">The sequence shown here is derived from an EMBL/GenBank/DDBJ whole genome shotgun (WGS) entry which is preliminary data.</text>
</comment>
<reference evidence="13 14" key="1">
    <citation type="submission" date="2020-03" db="EMBL/GenBank/DDBJ databases">
        <title>Genomic Encyclopedia of Type Strains, Phase IV (KMG-IV): sequencing the most valuable type-strain genomes for metagenomic binning, comparative biology and taxonomic classification.</title>
        <authorList>
            <person name="Goeker M."/>
        </authorList>
    </citation>
    <scope>NUCLEOTIDE SEQUENCE [LARGE SCALE GENOMIC DNA]</scope>
    <source>
        <strain evidence="13 14">DSM 18888</strain>
    </source>
</reference>
<dbReference type="Proteomes" id="UP000556869">
    <property type="component" value="Unassembled WGS sequence"/>
</dbReference>
<feature type="transmembrane region" description="Helical" evidence="8">
    <location>
        <begin position="45"/>
        <end position="64"/>
    </location>
</feature>
<dbReference type="SUPFAM" id="SSF47384">
    <property type="entry name" value="Homodimeric domain of signal transducing histidine kinase"/>
    <property type="match status" value="1"/>
</dbReference>
<dbReference type="Gene3D" id="3.30.450.20">
    <property type="entry name" value="PAS domain"/>
    <property type="match status" value="2"/>
</dbReference>
<evidence type="ECO:0000256" key="7">
    <source>
        <dbReference type="SAM" id="Coils"/>
    </source>
</evidence>
<dbReference type="SMART" id="SM00086">
    <property type="entry name" value="PAC"/>
    <property type="match status" value="2"/>
</dbReference>
<dbReference type="InterPro" id="IPR013656">
    <property type="entry name" value="PAS_4"/>
</dbReference>
<evidence type="ECO:0000259" key="12">
    <source>
        <dbReference type="PROSITE" id="PS50113"/>
    </source>
</evidence>
<dbReference type="InterPro" id="IPR036097">
    <property type="entry name" value="HisK_dim/P_sf"/>
</dbReference>
<accession>A0ABX0WXU0</accession>
<evidence type="ECO:0000256" key="2">
    <source>
        <dbReference type="ARBA" id="ARBA00012438"/>
    </source>
</evidence>
<dbReference type="InterPro" id="IPR035965">
    <property type="entry name" value="PAS-like_dom_sf"/>
</dbReference>
<feature type="domain" description="PAC" evidence="12">
    <location>
        <begin position="455"/>
        <end position="507"/>
    </location>
</feature>
<evidence type="ECO:0000256" key="1">
    <source>
        <dbReference type="ARBA" id="ARBA00000085"/>
    </source>
</evidence>
<evidence type="ECO:0000313" key="14">
    <source>
        <dbReference type="Proteomes" id="UP000556869"/>
    </source>
</evidence>
<dbReference type="SUPFAM" id="SSF55781">
    <property type="entry name" value="GAF domain-like"/>
    <property type="match status" value="2"/>
</dbReference>
<dbReference type="SUPFAM" id="SSF52172">
    <property type="entry name" value="CheY-like"/>
    <property type="match status" value="1"/>
</dbReference>
<dbReference type="SUPFAM" id="SSF55785">
    <property type="entry name" value="PYP-like sensor domain (PAS domain)"/>
    <property type="match status" value="2"/>
</dbReference>
<feature type="domain" description="Response regulatory" evidence="10">
    <location>
        <begin position="1056"/>
        <end position="1172"/>
    </location>
</feature>
<dbReference type="NCBIfam" id="TIGR00229">
    <property type="entry name" value="sensory_box"/>
    <property type="match status" value="2"/>
</dbReference>
<dbReference type="EMBL" id="JAATJD010000001">
    <property type="protein sequence ID" value="NJB74128.1"/>
    <property type="molecule type" value="Genomic_DNA"/>
</dbReference>
<evidence type="ECO:0000259" key="9">
    <source>
        <dbReference type="PROSITE" id="PS50109"/>
    </source>
</evidence>
<dbReference type="SUPFAM" id="SSF55874">
    <property type="entry name" value="ATPase domain of HSP90 chaperone/DNA topoisomerase II/histidine kinase"/>
    <property type="match status" value="1"/>
</dbReference>
<feature type="domain" description="Histidine kinase" evidence="9">
    <location>
        <begin position="813"/>
        <end position="1036"/>
    </location>
</feature>
<dbReference type="InterPro" id="IPR003594">
    <property type="entry name" value="HATPase_dom"/>
</dbReference>
<dbReference type="Pfam" id="PF00072">
    <property type="entry name" value="Response_reg"/>
    <property type="match status" value="1"/>
</dbReference>
<keyword evidence="8" id="KW-0812">Transmembrane</keyword>
<feature type="coiled-coil region" evidence="7">
    <location>
        <begin position="775"/>
        <end position="804"/>
    </location>
</feature>
<dbReference type="PANTHER" id="PTHR43065">
    <property type="entry name" value="SENSOR HISTIDINE KINASE"/>
    <property type="match status" value="1"/>
</dbReference>
<dbReference type="EC" id="2.7.13.3" evidence="2"/>
<dbReference type="InterPro" id="IPR003661">
    <property type="entry name" value="HisK_dim/P_dom"/>
</dbReference>
<evidence type="ECO:0000256" key="3">
    <source>
        <dbReference type="ARBA" id="ARBA00022553"/>
    </source>
</evidence>
<dbReference type="PROSITE" id="PS50113">
    <property type="entry name" value="PAC"/>
    <property type="match status" value="2"/>
</dbReference>
<dbReference type="Pfam" id="PF08448">
    <property type="entry name" value="PAS_4"/>
    <property type="match status" value="1"/>
</dbReference>
<dbReference type="CDD" id="cd00156">
    <property type="entry name" value="REC"/>
    <property type="match status" value="1"/>
</dbReference>
<dbReference type="InterPro" id="IPR011006">
    <property type="entry name" value="CheY-like_superfamily"/>
</dbReference>
<feature type="modified residue" description="4-aspartylphosphate" evidence="6">
    <location>
        <position position="1107"/>
    </location>
</feature>
<feature type="domain" description="PAS" evidence="11">
    <location>
        <begin position="401"/>
        <end position="452"/>
    </location>
</feature>
<feature type="transmembrane region" description="Helical" evidence="8">
    <location>
        <begin position="157"/>
        <end position="177"/>
    </location>
</feature>
<dbReference type="InterPro" id="IPR000014">
    <property type="entry name" value="PAS"/>
</dbReference>
<dbReference type="InterPro" id="IPR000700">
    <property type="entry name" value="PAS-assoc_C"/>
</dbReference>
<keyword evidence="8" id="KW-1133">Transmembrane helix</keyword>
<protein>
    <recommendedName>
        <fullName evidence="2">histidine kinase</fullName>
        <ecNumber evidence="2">2.7.13.3</ecNumber>
    </recommendedName>
</protein>
<comment type="catalytic activity">
    <reaction evidence="1">
        <text>ATP + protein L-histidine = ADP + protein N-phospho-L-histidine.</text>
        <dbReference type="EC" id="2.7.13.3"/>
    </reaction>
</comment>
<evidence type="ECO:0000259" key="11">
    <source>
        <dbReference type="PROSITE" id="PS50112"/>
    </source>
</evidence>
<dbReference type="SMART" id="SM00388">
    <property type="entry name" value="HisKA"/>
    <property type="match status" value="1"/>
</dbReference>
<gene>
    <name evidence="13" type="ORF">GGR96_001200</name>
</gene>
<name>A0ABX0WXU0_9PROT</name>
<dbReference type="Gene3D" id="3.30.565.10">
    <property type="entry name" value="Histidine kinase-like ATPase, C-terminal domain"/>
    <property type="match status" value="1"/>
</dbReference>
<keyword evidence="14" id="KW-1185">Reference proteome</keyword>
<dbReference type="SMART" id="SM00448">
    <property type="entry name" value="REC"/>
    <property type="match status" value="1"/>
</dbReference>
<keyword evidence="4" id="KW-0808">Transferase</keyword>
<feature type="domain" description="PAC" evidence="12">
    <location>
        <begin position="586"/>
        <end position="640"/>
    </location>
</feature>
<dbReference type="InterPro" id="IPR004358">
    <property type="entry name" value="Sig_transdc_His_kin-like_C"/>
</dbReference>
<keyword evidence="3 6" id="KW-0597">Phosphoprotein</keyword>
<dbReference type="Pfam" id="PF13426">
    <property type="entry name" value="PAS_9"/>
    <property type="match status" value="1"/>
</dbReference>
<dbReference type="InterPro" id="IPR036890">
    <property type="entry name" value="HATPase_C_sf"/>
</dbReference>
<dbReference type="InterPro" id="IPR005467">
    <property type="entry name" value="His_kinase_dom"/>
</dbReference>
<dbReference type="PANTHER" id="PTHR43065:SF42">
    <property type="entry name" value="TWO-COMPONENT SENSOR PPRA"/>
    <property type="match status" value="1"/>
</dbReference>
<feature type="transmembrane region" description="Helical" evidence="8">
    <location>
        <begin position="120"/>
        <end position="137"/>
    </location>
</feature>
<dbReference type="RefSeq" id="WP_083996924.1">
    <property type="nucleotide sequence ID" value="NZ_BAAAEQ010000001.1"/>
</dbReference>
<evidence type="ECO:0000256" key="4">
    <source>
        <dbReference type="ARBA" id="ARBA00022679"/>
    </source>
</evidence>
<proteinExistence type="predicted"/>
<dbReference type="Pfam" id="PF01590">
    <property type="entry name" value="GAF"/>
    <property type="match status" value="1"/>
</dbReference>
<evidence type="ECO:0000256" key="8">
    <source>
        <dbReference type="SAM" id="Phobius"/>
    </source>
</evidence>
<dbReference type="PROSITE" id="PS50110">
    <property type="entry name" value="RESPONSE_REGULATORY"/>
    <property type="match status" value="1"/>
</dbReference>
<dbReference type="InterPro" id="IPR029016">
    <property type="entry name" value="GAF-like_dom_sf"/>
</dbReference>
<evidence type="ECO:0000256" key="5">
    <source>
        <dbReference type="ARBA" id="ARBA00022777"/>
    </source>
</evidence>
<dbReference type="Pfam" id="PF02518">
    <property type="entry name" value="HATPase_c"/>
    <property type="match status" value="1"/>
</dbReference>
<dbReference type="InterPro" id="IPR001789">
    <property type="entry name" value="Sig_transdc_resp-reg_receiver"/>
</dbReference>
<dbReference type="Pfam" id="PF00512">
    <property type="entry name" value="HisKA"/>
    <property type="match status" value="1"/>
</dbReference>
<dbReference type="PROSITE" id="PS50109">
    <property type="entry name" value="HIS_KIN"/>
    <property type="match status" value="1"/>
</dbReference>
<feature type="transmembrane region" description="Helical" evidence="8">
    <location>
        <begin position="16"/>
        <end position="33"/>
    </location>
</feature>
<feature type="domain" description="PAS" evidence="11">
    <location>
        <begin position="515"/>
        <end position="585"/>
    </location>
</feature>
<dbReference type="InterPro" id="IPR003018">
    <property type="entry name" value="GAF"/>
</dbReference>
<organism evidence="13 14">
    <name type="scientific">Thalassospira tepidiphila</name>
    <dbReference type="NCBI Taxonomy" id="393657"/>
    <lineage>
        <taxon>Bacteria</taxon>
        <taxon>Pseudomonadati</taxon>
        <taxon>Pseudomonadota</taxon>
        <taxon>Alphaproteobacteria</taxon>
        <taxon>Rhodospirillales</taxon>
        <taxon>Thalassospiraceae</taxon>
        <taxon>Thalassospira</taxon>
    </lineage>
</organism>
<dbReference type="SMART" id="SM00387">
    <property type="entry name" value="HATPase_c"/>
    <property type="match status" value="1"/>
</dbReference>
<keyword evidence="7" id="KW-0175">Coiled coil</keyword>
<sequence length="1195" mass="131920">MPKRLSANLDRTRNRIADFMLFVMSIGGLPALVSSMLREASQRSITVEIIHLLVFLAVVAGLVLRKRLSTFTKSVVIVAAMTSMSLLYIVRFSPASGMAMMIVSTVIVALFWRFSVTIRYAVFCVVAIASVGVMRVFNLDGGLITDSGTVPHTLPVWGSALFGYVWMTASLVVGIVWMRQALLQTSMDQLRSQNELMSGKKFLEQIRESASEVANHFSSLERIENASFRPTLKRFANLMNCERASLWLEKDDGDVECVGLFDANDPSAKHDGMILKRAVLPRYFAALETGQIIDADNAVEDPRTSELKDAYLIPMNIKAILDVALISAAGRMGILCFESVGRTRAWRPEEIVFAHMAGGLLAAAAGMKNVMEANDELSFSRRRFEAVANYTYGWESWIAPDGKLIWVNPGIERVLGYTVDECMACGDYPLSFIAPEDRDRVRHYIDEGLDGLSGSDREFTGVHKDGRKVGIDMSWQPIADSDGGNLGIRISCRDITERIRYRQDLEVAKSDLEANQRRLRAHFNNAKIGVFYWTPDRTIIEVNETACQLFGYNADEMVGKKLELLVPEEDRARLGTLIERIMETQNSVNNRFENVKSDGSRIICEWYESPIFDANGELDCIASFALDVTERERHQETLESIYRGIRYQVGAGFFENLTKVLCETLDMTYCHIAELVGDRVKSVAFYSPDGSRGGLDFALAGSAAERVIKEGTFVCKDNFSVLMKDVQKVTDVDVVGYVGAALYDSEARPIGILVTISDKPLGDPELAKSIVEVFASRASAELQRLQSERKREKLEQQLRHSQRMETIGVLAGGIAHDFNNILQPISGYAELLYSDLPEDSPLREDVMEIRQGADRARDLVRQILAFSRNSETERSPIDVGSMISGTVRFARGSMPSSVSIKVELGAKSMTVMGNATQLDQCLMNLITNACHAVGDQGEIRVKASRFEVTEDSLEIHPLLTVGRYIQISVVDNGVGMEPETAKRIFDPFFTTKEPGKGTGLGLSTVHGIVTGHKGEISVYSRLGQGTRFAILLPEHDREATDEKRETRSLSAGAGGHLAVVDDEEKNLRLCARMLERIGYSVDTFNEAAKALEALSAPDAHFDALLTDQTMPGMTGQKLIEKLREVGNDIPVVVMTGYASDEVTDAFNALGVARILAKPLDIIELHDGLAAVFGETKDVAMASADLPGKPETPETP</sequence>
<evidence type="ECO:0000259" key="10">
    <source>
        <dbReference type="PROSITE" id="PS50110"/>
    </source>
</evidence>
<feature type="transmembrane region" description="Helical" evidence="8">
    <location>
        <begin position="95"/>
        <end position="113"/>
    </location>
</feature>
<keyword evidence="5" id="KW-0418">Kinase</keyword>
<dbReference type="CDD" id="cd00082">
    <property type="entry name" value="HisKA"/>
    <property type="match status" value="1"/>
</dbReference>
<evidence type="ECO:0000256" key="6">
    <source>
        <dbReference type="PROSITE-ProRule" id="PRU00169"/>
    </source>
</evidence>
<dbReference type="PROSITE" id="PS50112">
    <property type="entry name" value="PAS"/>
    <property type="match status" value="2"/>
</dbReference>
<evidence type="ECO:0000313" key="13">
    <source>
        <dbReference type="EMBL" id="NJB74128.1"/>
    </source>
</evidence>
<dbReference type="PRINTS" id="PR00344">
    <property type="entry name" value="BCTRLSENSOR"/>
</dbReference>
<dbReference type="Gene3D" id="1.10.287.130">
    <property type="match status" value="1"/>
</dbReference>
<keyword evidence="8" id="KW-0472">Membrane</keyword>
<dbReference type="Gene3D" id="3.30.450.40">
    <property type="match status" value="1"/>
</dbReference>
<dbReference type="CDD" id="cd00130">
    <property type="entry name" value="PAS"/>
    <property type="match status" value="2"/>
</dbReference>
<dbReference type="SMART" id="SM00091">
    <property type="entry name" value="PAS"/>
    <property type="match status" value="2"/>
</dbReference>
<dbReference type="InterPro" id="IPR001610">
    <property type="entry name" value="PAC"/>
</dbReference>